<evidence type="ECO:0000259" key="7">
    <source>
        <dbReference type="PROSITE" id="PS50013"/>
    </source>
</evidence>
<proteinExistence type="predicted"/>
<dbReference type="Gene3D" id="2.40.70.10">
    <property type="entry name" value="Acid Proteases"/>
    <property type="match status" value="1"/>
</dbReference>
<gene>
    <name evidence="9" type="ORF">P43SY_010936</name>
</gene>
<evidence type="ECO:0000256" key="2">
    <source>
        <dbReference type="ARBA" id="ARBA00022695"/>
    </source>
</evidence>
<dbReference type="GO" id="GO:0003676">
    <property type="term" value="F:nucleic acid binding"/>
    <property type="evidence" value="ECO:0007669"/>
    <property type="project" value="InterPro"/>
</dbReference>
<dbReference type="Pfam" id="PF17919">
    <property type="entry name" value="RT_RNaseH_2"/>
    <property type="match status" value="1"/>
</dbReference>
<evidence type="ECO:0000256" key="4">
    <source>
        <dbReference type="ARBA" id="ARBA00022759"/>
    </source>
</evidence>
<evidence type="ECO:0000259" key="8">
    <source>
        <dbReference type="PROSITE" id="PS50994"/>
    </source>
</evidence>
<dbReference type="Gene3D" id="3.30.420.10">
    <property type="entry name" value="Ribonuclease H-like superfamily/Ribonuclease H"/>
    <property type="match status" value="1"/>
</dbReference>
<dbReference type="Gene3D" id="2.40.50.40">
    <property type="match status" value="1"/>
</dbReference>
<feature type="domain" description="Integrase catalytic" evidence="8">
    <location>
        <begin position="664"/>
        <end position="832"/>
    </location>
</feature>
<dbReference type="InterPro" id="IPR016197">
    <property type="entry name" value="Chromo-like_dom_sf"/>
</dbReference>
<dbReference type="PANTHER" id="PTHR37984">
    <property type="entry name" value="PROTEIN CBG26694"/>
    <property type="match status" value="1"/>
</dbReference>
<keyword evidence="4" id="KW-0378">Hydrolase</keyword>
<dbReference type="Proteomes" id="UP001209570">
    <property type="component" value="Unassembled WGS sequence"/>
</dbReference>
<dbReference type="InterPro" id="IPR021109">
    <property type="entry name" value="Peptidase_aspartic_dom_sf"/>
</dbReference>
<name>A0AAD5Q5G4_PYTIN</name>
<feature type="region of interest" description="Disordered" evidence="6">
    <location>
        <begin position="135"/>
        <end position="156"/>
    </location>
</feature>
<keyword evidence="10" id="KW-1185">Reference proteome</keyword>
<accession>A0AAD5Q5G4</accession>
<dbReference type="PANTHER" id="PTHR37984:SF5">
    <property type="entry name" value="PROTEIN NYNRIN-LIKE"/>
    <property type="match status" value="1"/>
</dbReference>
<dbReference type="GO" id="GO:0016779">
    <property type="term" value="F:nucleotidyltransferase activity"/>
    <property type="evidence" value="ECO:0007669"/>
    <property type="project" value="UniProtKB-KW"/>
</dbReference>
<sequence>MKMRCKMIVQQLQPEALRLDVERAVSLTHRHAKSDDVALYDLIVELGRHQQHFHLISAEVKREPAAGKKSRGPGEKPNKDKGAERTGATPAVGASASGGGGPAKQPPRDGCLHCGGAHWLSDCKAATVEQKEEARRRWKNKKEAKPDKVKMMRAADGASSSRMVNINDVLEVPLCIDTGADCNVVSSSVVAELADLDSGVIRVMIEPPMVVELAGGKRTECRESITVDLRISTAAGPLHLCNVRCLVLENHDDEVLLGRSTLREIGIDVENIMDQLAGTERVAAADQDDLDDDYVVVAAESGADVAELLERMLDDAEAEGFDAAHMEPMRRLVREYEDVWRTRLGVDEPADVEPLRSMVDYARVVGPLQFKLEEVMRTRGRKKKQLEGVDLPWSKDEEAAFKRVLSLLMTSTKTYFAEPTADVCLFTDASNTGWAVVLTQVKNWVPTASVVDQSHEMLVCLSGLFKGAEANWSVIEKEAYPVIFAPHKDIKAHVRGKLQRWALKIVGARYTIEHIKGEDNVWADIVSRWAQPKPTATVKRTTARTAPAVSDLRPLQDPGFRWPNTDEIRRAQARARSDAPDDATEEDGMLLVDGRVWLPVDARDLVKRIMVVAHCGLQGHRGEHVMVETIKQRFSLVRLRTTVTRFVRSCLLCKHVKGGLIIQRESDPAAAATERNECVHYDYLYLGDSYGDSQYVLVLKDELTHYCELVAADSPTSLTAAEAVLDWHKRFGPPRELVSDQGSHFTAALLAELTARVHTRQRFVPVYTPWINGTVERVNRDILQVLRVMLLELQLDTRNWVYLLPVIQANLNHSPVPSLDGHAPVELFTGLPAPTPLNSIVVPGVRKARIVPVNADGASAELAALREHLREMHAAVVNHKERKRLHDMARAKGQVCNFDVGDYVLWSRIDKRLQGGKLLVRWVGPFQVEQALPHSFLIKHLLSGEQYDVHGSRLKFYYDPDLNVTAEIRQHIAHQGIILEIRDIVQHQKNRATGEWELLVAWRGLQDEENSWEPFAEIFRGAPELVRRYVGAQNEPALSALVPSQDDA</sequence>
<feature type="compositionally biased region" description="Basic and acidic residues" evidence="6">
    <location>
        <begin position="135"/>
        <end position="150"/>
    </location>
</feature>
<evidence type="ECO:0000256" key="3">
    <source>
        <dbReference type="ARBA" id="ARBA00022722"/>
    </source>
</evidence>
<dbReference type="PROSITE" id="PS50994">
    <property type="entry name" value="INTEGRASE"/>
    <property type="match status" value="1"/>
</dbReference>
<feature type="region of interest" description="Disordered" evidence="6">
    <location>
        <begin position="57"/>
        <end position="107"/>
    </location>
</feature>
<dbReference type="InterPro" id="IPR041588">
    <property type="entry name" value="Integrase_H2C2"/>
</dbReference>
<dbReference type="CDD" id="cd00024">
    <property type="entry name" value="CD_CSD"/>
    <property type="match status" value="1"/>
</dbReference>
<dbReference type="InterPro" id="IPR050951">
    <property type="entry name" value="Retrovirus_Pol_polyprotein"/>
</dbReference>
<keyword evidence="4" id="KW-0255">Endonuclease</keyword>
<organism evidence="9 10">
    <name type="scientific">Pythium insidiosum</name>
    <name type="common">Pythiosis disease agent</name>
    <dbReference type="NCBI Taxonomy" id="114742"/>
    <lineage>
        <taxon>Eukaryota</taxon>
        <taxon>Sar</taxon>
        <taxon>Stramenopiles</taxon>
        <taxon>Oomycota</taxon>
        <taxon>Peronosporomycetes</taxon>
        <taxon>Pythiales</taxon>
        <taxon>Pythiaceae</taxon>
        <taxon>Pythium</taxon>
    </lineage>
</organism>
<evidence type="ECO:0000256" key="6">
    <source>
        <dbReference type="SAM" id="MobiDB-lite"/>
    </source>
</evidence>
<dbReference type="InterPro" id="IPR036397">
    <property type="entry name" value="RNaseH_sf"/>
</dbReference>
<reference evidence="9" key="1">
    <citation type="submission" date="2021-12" db="EMBL/GenBank/DDBJ databases">
        <title>Prjna785345.</title>
        <authorList>
            <person name="Rujirawat T."/>
            <person name="Krajaejun T."/>
        </authorList>
    </citation>
    <scope>NUCLEOTIDE SEQUENCE</scope>
    <source>
        <strain evidence="9">Pi057C3</strain>
    </source>
</reference>
<dbReference type="InterPro" id="IPR001584">
    <property type="entry name" value="Integrase_cat-core"/>
</dbReference>
<feature type="domain" description="Chromo" evidence="7">
    <location>
        <begin position="979"/>
        <end position="1029"/>
    </location>
</feature>
<evidence type="ECO:0000256" key="5">
    <source>
        <dbReference type="ARBA" id="ARBA00023268"/>
    </source>
</evidence>
<keyword evidence="2" id="KW-0548">Nucleotidyltransferase</keyword>
<dbReference type="SUPFAM" id="SSF54160">
    <property type="entry name" value="Chromo domain-like"/>
    <property type="match status" value="1"/>
</dbReference>
<dbReference type="SUPFAM" id="SSF53098">
    <property type="entry name" value="Ribonuclease H-like"/>
    <property type="match status" value="1"/>
</dbReference>
<feature type="compositionally biased region" description="Low complexity" evidence="6">
    <location>
        <begin position="86"/>
        <end position="95"/>
    </location>
</feature>
<evidence type="ECO:0000256" key="1">
    <source>
        <dbReference type="ARBA" id="ARBA00022679"/>
    </source>
</evidence>
<protein>
    <recommendedName>
        <fullName evidence="11">Integrase catalytic domain-containing protein</fullName>
    </recommendedName>
</protein>
<dbReference type="Pfam" id="PF00385">
    <property type="entry name" value="Chromo"/>
    <property type="match status" value="1"/>
</dbReference>
<dbReference type="CDD" id="cd00303">
    <property type="entry name" value="retropepsin_like"/>
    <property type="match status" value="1"/>
</dbReference>
<dbReference type="Pfam" id="PF00665">
    <property type="entry name" value="rve"/>
    <property type="match status" value="1"/>
</dbReference>
<dbReference type="InterPro" id="IPR043502">
    <property type="entry name" value="DNA/RNA_pol_sf"/>
</dbReference>
<dbReference type="Gene3D" id="1.10.340.70">
    <property type="match status" value="1"/>
</dbReference>
<evidence type="ECO:0000313" key="9">
    <source>
        <dbReference type="EMBL" id="KAJ0391398.1"/>
    </source>
</evidence>
<dbReference type="Pfam" id="PF13650">
    <property type="entry name" value="Asp_protease_2"/>
    <property type="match status" value="1"/>
</dbReference>
<dbReference type="InterPro" id="IPR012337">
    <property type="entry name" value="RNaseH-like_sf"/>
</dbReference>
<dbReference type="GO" id="GO:0015074">
    <property type="term" value="P:DNA integration"/>
    <property type="evidence" value="ECO:0007669"/>
    <property type="project" value="InterPro"/>
</dbReference>
<dbReference type="SUPFAM" id="SSF56672">
    <property type="entry name" value="DNA/RNA polymerases"/>
    <property type="match status" value="1"/>
</dbReference>
<evidence type="ECO:0000313" key="10">
    <source>
        <dbReference type="Proteomes" id="UP001209570"/>
    </source>
</evidence>
<dbReference type="GO" id="GO:0004519">
    <property type="term" value="F:endonuclease activity"/>
    <property type="evidence" value="ECO:0007669"/>
    <property type="project" value="UniProtKB-KW"/>
</dbReference>
<dbReference type="AlphaFoldDB" id="A0AAD5Q5G4"/>
<dbReference type="InterPro" id="IPR041577">
    <property type="entry name" value="RT_RNaseH_2"/>
</dbReference>
<dbReference type="Pfam" id="PF17921">
    <property type="entry name" value="Integrase_H2C2"/>
    <property type="match status" value="1"/>
</dbReference>
<dbReference type="InterPro" id="IPR000953">
    <property type="entry name" value="Chromo/chromo_shadow_dom"/>
</dbReference>
<dbReference type="PROSITE" id="PS50013">
    <property type="entry name" value="CHROMO_2"/>
    <property type="match status" value="1"/>
</dbReference>
<comment type="caution">
    <text evidence="9">The sequence shown here is derived from an EMBL/GenBank/DDBJ whole genome shotgun (WGS) entry which is preliminary data.</text>
</comment>
<keyword evidence="3" id="KW-0540">Nuclease</keyword>
<keyword evidence="1" id="KW-0808">Transferase</keyword>
<dbReference type="InterPro" id="IPR023780">
    <property type="entry name" value="Chromo_domain"/>
</dbReference>
<dbReference type="EMBL" id="JAKCXM010001074">
    <property type="protein sequence ID" value="KAJ0391398.1"/>
    <property type="molecule type" value="Genomic_DNA"/>
</dbReference>
<evidence type="ECO:0008006" key="11">
    <source>
        <dbReference type="Google" id="ProtNLM"/>
    </source>
</evidence>
<keyword evidence="5" id="KW-0511">Multifunctional enzyme</keyword>
<feature type="compositionally biased region" description="Basic and acidic residues" evidence="6">
    <location>
        <begin position="59"/>
        <end position="84"/>
    </location>
</feature>